<gene>
    <name evidence="1" type="ORF">BT96DRAFT_772713</name>
</gene>
<evidence type="ECO:0000313" key="1">
    <source>
        <dbReference type="EMBL" id="KAE9400303.1"/>
    </source>
</evidence>
<organism evidence="1 2">
    <name type="scientific">Gymnopus androsaceus JB14</name>
    <dbReference type="NCBI Taxonomy" id="1447944"/>
    <lineage>
        <taxon>Eukaryota</taxon>
        <taxon>Fungi</taxon>
        <taxon>Dikarya</taxon>
        <taxon>Basidiomycota</taxon>
        <taxon>Agaricomycotina</taxon>
        <taxon>Agaricomycetes</taxon>
        <taxon>Agaricomycetidae</taxon>
        <taxon>Agaricales</taxon>
        <taxon>Marasmiineae</taxon>
        <taxon>Omphalotaceae</taxon>
        <taxon>Gymnopus</taxon>
    </lineage>
</organism>
<dbReference type="Proteomes" id="UP000799118">
    <property type="component" value="Unassembled WGS sequence"/>
</dbReference>
<proteinExistence type="predicted"/>
<sequence>VYDGSADSDKFQCFVLEATHYCKEGKVAKDEQVFLVAHFLTDKAYAFFTHKVAKNHDKWQLPKFFEELFNYCFPLNYRNQQQVRLRHCYQDDRSVSEYNLFTLVGGIGKHERVIRLWDGFNQNIHYELHHGKLNKEFHSWNEIVYKAELIEMA</sequence>
<feature type="non-terminal residue" evidence="1">
    <location>
        <position position="153"/>
    </location>
</feature>
<dbReference type="EMBL" id="ML769458">
    <property type="protein sequence ID" value="KAE9400303.1"/>
    <property type="molecule type" value="Genomic_DNA"/>
</dbReference>
<name>A0A6A4HQP1_9AGAR</name>
<reference evidence="1" key="1">
    <citation type="journal article" date="2019" name="Environ. Microbiol.">
        <title>Fungal ecological strategies reflected in gene transcription - a case study of two litter decomposers.</title>
        <authorList>
            <person name="Barbi F."/>
            <person name="Kohler A."/>
            <person name="Barry K."/>
            <person name="Baskaran P."/>
            <person name="Daum C."/>
            <person name="Fauchery L."/>
            <person name="Ihrmark K."/>
            <person name="Kuo A."/>
            <person name="LaButti K."/>
            <person name="Lipzen A."/>
            <person name="Morin E."/>
            <person name="Grigoriev I.V."/>
            <person name="Henrissat B."/>
            <person name="Lindahl B."/>
            <person name="Martin F."/>
        </authorList>
    </citation>
    <scope>NUCLEOTIDE SEQUENCE</scope>
    <source>
        <strain evidence="1">JB14</strain>
    </source>
</reference>
<evidence type="ECO:0000313" key="2">
    <source>
        <dbReference type="Proteomes" id="UP000799118"/>
    </source>
</evidence>
<feature type="non-terminal residue" evidence="1">
    <location>
        <position position="1"/>
    </location>
</feature>
<dbReference type="AlphaFoldDB" id="A0A6A4HQP1"/>
<dbReference type="OrthoDB" id="3205788at2759"/>
<protein>
    <submittedName>
        <fullName evidence="1">Uncharacterized protein</fullName>
    </submittedName>
</protein>
<keyword evidence="2" id="KW-1185">Reference proteome</keyword>
<accession>A0A6A4HQP1</accession>